<reference evidence="10 11" key="1">
    <citation type="submission" date="2023-05" db="EMBL/GenBank/DDBJ databases">
        <title>Draft genome of Paenibacillus sp. CCS26.</title>
        <authorList>
            <person name="Akita H."/>
            <person name="Shinto Y."/>
            <person name="Kimura Z."/>
        </authorList>
    </citation>
    <scope>NUCLEOTIDE SEQUENCE [LARGE SCALE GENOMIC DNA]</scope>
    <source>
        <strain evidence="10 11">CCS26</strain>
    </source>
</reference>
<feature type="transmembrane region" description="Helical" evidence="8">
    <location>
        <begin position="356"/>
        <end position="378"/>
    </location>
</feature>
<feature type="transmembrane region" description="Helical" evidence="8">
    <location>
        <begin position="453"/>
        <end position="474"/>
    </location>
</feature>
<dbReference type="PRINTS" id="PR01036">
    <property type="entry name" value="TCRTETB"/>
</dbReference>
<keyword evidence="3" id="KW-0813">Transport</keyword>
<feature type="transmembrane region" description="Helical" evidence="8">
    <location>
        <begin position="167"/>
        <end position="186"/>
    </location>
</feature>
<dbReference type="InterPro" id="IPR020846">
    <property type="entry name" value="MFS_dom"/>
</dbReference>
<dbReference type="Gene3D" id="1.20.1250.20">
    <property type="entry name" value="MFS general substrate transporter like domains"/>
    <property type="match status" value="1"/>
</dbReference>
<keyword evidence="4" id="KW-1003">Cell membrane</keyword>
<dbReference type="SUPFAM" id="SSF103473">
    <property type="entry name" value="MFS general substrate transporter"/>
    <property type="match status" value="1"/>
</dbReference>
<evidence type="ECO:0000256" key="4">
    <source>
        <dbReference type="ARBA" id="ARBA00022475"/>
    </source>
</evidence>
<evidence type="ECO:0000313" key="10">
    <source>
        <dbReference type="EMBL" id="GMK45851.1"/>
    </source>
</evidence>
<dbReference type="PANTHER" id="PTHR42718">
    <property type="entry name" value="MAJOR FACILITATOR SUPERFAMILY MULTIDRUG TRANSPORTER MFSC"/>
    <property type="match status" value="1"/>
</dbReference>
<dbReference type="PANTHER" id="PTHR42718:SF9">
    <property type="entry name" value="MAJOR FACILITATOR SUPERFAMILY MULTIDRUG TRANSPORTER MFSC"/>
    <property type="match status" value="1"/>
</dbReference>
<comment type="similarity">
    <text evidence="2">Belongs to the major facilitator superfamily. EmrB family.</text>
</comment>
<feature type="transmembrane region" description="Helical" evidence="8">
    <location>
        <begin position="51"/>
        <end position="71"/>
    </location>
</feature>
<dbReference type="EMBL" id="BTCL01000009">
    <property type="protein sequence ID" value="GMK45851.1"/>
    <property type="molecule type" value="Genomic_DNA"/>
</dbReference>
<feature type="transmembrane region" description="Helical" evidence="8">
    <location>
        <begin position="230"/>
        <end position="251"/>
    </location>
</feature>
<proteinExistence type="inferred from homology"/>
<evidence type="ECO:0000256" key="5">
    <source>
        <dbReference type="ARBA" id="ARBA00022692"/>
    </source>
</evidence>
<evidence type="ECO:0000256" key="3">
    <source>
        <dbReference type="ARBA" id="ARBA00022448"/>
    </source>
</evidence>
<comment type="caution">
    <text evidence="10">The sequence shown here is derived from an EMBL/GenBank/DDBJ whole genome shotgun (WGS) entry which is preliminary data.</text>
</comment>
<sequence>MSNAVAALKRGPIVASVLIAAFVALLSQTLLNVALPSIMADLKVSANTVQWLSTGYLLVNGVLIPISAYLISRFSTRSLFVVATSLFTAGTIVSALAPNFETLLTGRIIQAAGAGILMPLMSIIFLTIFPIEQRGKAMGMMGIAMIFAPAVGPTLSGWVVEHYDWRVLFYIVLPLSLFGLIYGAISMKNVTQTAKSKLDIFAVILSTLGFGGLLYGFSDAGTDGWNNATVYTSLIVGVVALIGFVWYQLVVKKPILEMRVFKFGMYSLTTVINVIITMAMFSGMILLPIYLQNIMGFTPLKSGLLLLPGAILMGIMSPITGMIFDKVGARWLAVTGLIITVYSSYEFSQLTDHTTYGYLITMYTLRMFGMSMLMMPIQTAGMNQLPQRLNAHGSAMSQTLRNVAGALGTAFLVTLMTNKAASETKHMVATQGIDPNDKAAMAHVIQEATITGINHSFVVATWFAVAALVLAFFIRKVKPHEEPATVVNASSEGQAKAQLAATQSK</sequence>
<feature type="transmembrane region" description="Helical" evidence="8">
    <location>
        <begin position="331"/>
        <end position="350"/>
    </location>
</feature>
<keyword evidence="5 8" id="KW-0812">Transmembrane</keyword>
<keyword evidence="11" id="KW-1185">Reference proteome</keyword>
<evidence type="ECO:0000256" key="6">
    <source>
        <dbReference type="ARBA" id="ARBA00022989"/>
    </source>
</evidence>
<keyword evidence="7 8" id="KW-0472">Membrane</keyword>
<protein>
    <submittedName>
        <fullName evidence="10">MFS-type transporter YhcA</fullName>
    </submittedName>
</protein>
<accession>A0ABQ6NL89</accession>
<feature type="transmembrane region" description="Helical" evidence="8">
    <location>
        <begin position="303"/>
        <end position="324"/>
    </location>
</feature>
<evidence type="ECO:0000256" key="1">
    <source>
        <dbReference type="ARBA" id="ARBA00004651"/>
    </source>
</evidence>
<evidence type="ECO:0000256" key="7">
    <source>
        <dbReference type="ARBA" id="ARBA00023136"/>
    </source>
</evidence>
<feature type="transmembrane region" description="Helical" evidence="8">
    <location>
        <begin position="12"/>
        <end position="31"/>
    </location>
</feature>
<feature type="transmembrane region" description="Helical" evidence="8">
    <location>
        <begin position="141"/>
        <end position="161"/>
    </location>
</feature>
<dbReference type="Gene3D" id="1.20.1720.10">
    <property type="entry name" value="Multidrug resistance protein D"/>
    <property type="match status" value="1"/>
</dbReference>
<dbReference type="CDD" id="cd17503">
    <property type="entry name" value="MFS_LmrB_MDR_like"/>
    <property type="match status" value="1"/>
</dbReference>
<gene>
    <name evidence="10" type="primary">yhcA_2</name>
    <name evidence="10" type="ORF">PghCCS26_29790</name>
</gene>
<comment type="subcellular location">
    <subcellularLocation>
        <location evidence="1">Cell membrane</location>
        <topology evidence="1">Multi-pass membrane protein</topology>
    </subcellularLocation>
</comment>
<dbReference type="InterPro" id="IPR011701">
    <property type="entry name" value="MFS"/>
</dbReference>
<dbReference type="Proteomes" id="UP001285921">
    <property type="component" value="Unassembled WGS sequence"/>
</dbReference>
<name>A0ABQ6NL89_9BACL</name>
<feature type="transmembrane region" description="Helical" evidence="8">
    <location>
        <begin position="198"/>
        <end position="218"/>
    </location>
</feature>
<evidence type="ECO:0000256" key="2">
    <source>
        <dbReference type="ARBA" id="ARBA00008537"/>
    </source>
</evidence>
<keyword evidence="6 8" id="KW-1133">Transmembrane helix</keyword>
<dbReference type="InterPro" id="IPR036259">
    <property type="entry name" value="MFS_trans_sf"/>
</dbReference>
<evidence type="ECO:0000259" key="9">
    <source>
        <dbReference type="PROSITE" id="PS50850"/>
    </source>
</evidence>
<dbReference type="InterPro" id="IPR004638">
    <property type="entry name" value="EmrB-like"/>
</dbReference>
<evidence type="ECO:0000313" key="11">
    <source>
        <dbReference type="Proteomes" id="UP001285921"/>
    </source>
</evidence>
<dbReference type="Pfam" id="PF07690">
    <property type="entry name" value="MFS_1"/>
    <property type="match status" value="1"/>
</dbReference>
<dbReference type="NCBIfam" id="TIGR00711">
    <property type="entry name" value="efflux_EmrB"/>
    <property type="match status" value="1"/>
</dbReference>
<feature type="transmembrane region" description="Helical" evidence="8">
    <location>
        <begin position="108"/>
        <end position="129"/>
    </location>
</feature>
<dbReference type="PROSITE" id="PS50850">
    <property type="entry name" value="MFS"/>
    <property type="match status" value="1"/>
</dbReference>
<feature type="domain" description="Major facilitator superfamily (MFS) profile" evidence="9">
    <location>
        <begin position="13"/>
        <end position="479"/>
    </location>
</feature>
<organism evidence="10 11">
    <name type="scientific">Paenibacillus glycanilyticus</name>
    <dbReference type="NCBI Taxonomy" id="126569"/>
    <lineage>
        <taxon>Bacteria</taxon>
        <taxon>Bacillati</taxon>
        <taxon>Bacillota</taxon>
        <taxon>Bacilli</taxon>
        <taxon>Bacillales</taxon>
        <taxon>Paenibacillaceae</taxon>
        <taxon>Paenibacillus</taxon>
    </lineage>
</organism>
<feature type="transmembrane region" description="Helical" evidence="8">
    <location>
        <begin position="263"/>
        <end position="291"/>
    </location>
</feature>
<dbReference type="RefSeq" id="WP_317980409.1">
    <property type="nucleotide sequence ID" value="NZ_BTCL01000009.1"/>
</dbReference>
<evidence type="ECO:0000256" key="8">
    <source>
        <dbReference type="SAM" id="Phobius"/>
    </source>
</evidence>
<feature type="transmembrane region" description="Helical" evidence="8">
    <location>
        <begin position="78"/>
        <end position="96"/>
    </location>
</feature>